<protein>
    <submittedName>
        <fullName evidence="10">Tetratricopeptide repeat protein</fullName>
    </submittedName>
</protein>
<accession>A0A429V8Z5</accession>
<sequence length="253" mass="27091">MPFSNRRPEGGGLYNHSRTSLAIAPESDDSFIREVDENLRRDRTEQFFRRHGGAIGAGVVVFLVAVGAFLWWQNHRREQAAEQSVQLSQVMNDIGAANLRTVPQRLDGLSGSSSDGIRAAALLTRADVALQQNDRPAAVAAFRKVMDDGGLPQPYRDVATIRLTQAEFDSMAPDAVISRLQPLAQSGNPWFGSAGELTALALIKANRRNEAARLLTEVGADQTVPATIRDRAQALGASLGTPAAAAAAPALAR</sequence>
<proteinExistence type="predicted"/>
<keyword evidence="7" id="KW-0143">Chaperone</keyword>
<dbReference type="Proteomes" id="UP000274661">
    <property type="component" value="Unassembled WGS sequence"/>
</dbReference>
<keyword evidence="6 8" id="KW-0472">Membrane</keyword>
<dbReference type="EMBL" id="RWJF01000001">
    <property type="protein sequence ID" value="RST30327.1"/>
    <property type="molecule type" value="Genomic_DNA"/>
</dbReference>
<reference evidence="10 11" key="1">
    <citation type="submission" date="2018-12" db="EMBL/GenBank/DDBJ databases">
        <title>Sphingomonas sp. HMF7854 Genome sequencing and assembly.</title>
        <authorList>
            <person name="Cha I."/>
            <person name="Kang H."/>
            <person name="Kim H."/>
            <person name="Kang J."/>
            <person name="Joh K."/>
        </authorList>
    </citation>
    <scope>NUCLEOTIDE SEQUENCE [LARGE SCALE GENOMIC DNA]</scope>
    <source>
        <strain evidence="10 11">HMF7854</strain>
    </source>
</reference>
<gene>
    <name evidence="10" type="ORF">HMF7854_05435</name>
</gene>
<organism evidence="10 11">
    <name type="scientific">Sphingomonas ginkgonis</name>
    <dbReference type="NCBI Taxonomy" id="2315330"/>
    <lineage>
        <taxon>Bacteria</taxon>
        <taxon>Pseudomonadati</taxon>
        <taxon>Pseudomonadota</taxon>
        <taxon>Alphaproteobacteria</taxon>
        <taxon>Sphingomonadales</taxon>
        <taxon>Sphingomonadaceae</taxon>
        <taxon>Sphingomonas</taxon>
    </lineage>
</organism>
<evidence type="ECO:0000256" key="4">
    <source>
        <dbReference type="ARBA" id="ARBA00022692"/>
    </source>
</evidence>
<dbReference type="Pfam" id="PF09976">
    <property type="entry name" value="TPR_21"/>
    <property type="match status" value="1"/>
</dbReference>
<dbReference type="PANTHER" id="PTHR38035:SF1">
    <property type="entry name" value="ANCILLARY SECYEG TRANSLOCON SUBUNIT"/>
    <property type="match status" value="1"/>
</dbReference>
<dbReference type="GO" id="GO:0005886">
    <property type="term" value="C:plasma membrane"/>
    <property type="evidence" value="ECO:0007669"/>
    <property type="project" value="UniProtKB-SubCell"/>
</dbReference>
<comment type="caution">
    <text evidence="10">The sequence shown here is derived from an EMBL/GenBank/DDBJ whole genome shotgun (WGS) entry which is preliminary data.</text>
</comment>
<dbReference type="PANTHER" id="PTHR38035">
    <property type="entry name" value="UPF0070 PROTEIN YFGM"/>
    <property type="match status" value="1"/>
</dbReference>
<evidence type="ECO:0000256" key="8">
    <source>
        <dbReference type="SAM" id="Phobius"/>
    </source>
</evidence>
<dbReference type="OrthoDB" id="7173339at2"/>
<feature type="transmembrane region" description="Helical" evidence="8">
    <location>
        <begin position="53"/>
        <end position="72"/>
    </location>
</feature>
<comment type="subcellular location">
    <subcellularLocation>
        <location evidence="2">Cell membrane</location>
    </subcellularLocation>
    <subcellularLocation>
        <location evidence="1">Membrane</location>
        <topology evidence="1">Single-pass membrane protein</topology>
    </subcellularLocation>
</comment>
<evidence type="ECO:0000256" key="2">
    <source>
        <dbReference type="ARBA" id="ARBA00004236"/>
    </source>
</evidence>
<feature type="domain" description="Ancillary SecYEG translocon subunit/Cell division coordinator CpoB TPR" evidence="9">
    <location>
        <begin position="46"/>
        <end position="211"/>
    </location>
</feature>
<name>A0A429V8Z5_9SPHN</name>
<dbReference type="AlphaFoldDB" id="A0A429V8Z5"/>
<evidence type="ECO:0000256" key="6">
    <source>
        <dbReference type="ARBA" id="ARBA00023136"/>
    </source>
</evidence>
<dbReference type="InterPro" id="IPR018704">
    <property type="entry name" value="SecYEG/CpoB_TPR"/>
</dbReference>
<dbReference type="InterPro" id="IPR026039">
    <property type="entry name" value="YfgM"/>
</dbReference>
<keyword evidence="4 8" id="KW-0812">Transmembrane</keyword>
<keyword evidence="11" id="KW-1185">Reference proteome</keyword>
<evidence type="ECO:0000259" key="9">
    <source>
        <dbReference type="Pfam" id="PF09976"/>
    </source>
</evidence>
<evidence type="ECO:0000256" key="3">
    <source>
        <dbReference type="ARBA" id="ARBA00022475"/>
    </source>
</evidence>
<keyword evidence="5 8" id="KW-1133">Transmembrane helix</keyword>
<evidence type="ECO:0000256" key="7">
    <source>
        <dbReference type="ARBA" id="ARBA00023186"/>
    </source>
</evidence>
<keyword evidence="3" id="KW-1003">Cell membrane</keyword>
<evidence type="ECO:0000256" key="5">
    <source>
        <dbReference type="ARBA" id="ARBA00022989"/>
    </source>
</evidence>
<evidence type="ECO:0000313" key="10">
    <source>
        <dbReference type="EMBL" id="RST30327.1"/>
    </source>
</evidence>
<dbReference type="GO" id="GO:0044877">
    <property type="term" value="F:protein-containing complex binding"/>
    <property type="evidence" value="ECO:0007669"/>
    <property type="project" value="InterPro"/>
</dbReference>
<evidence type="ECO:0000313" key="11">
    <source>
        <dbReference type="Proteomes" id="UP000274661"/>
    </source>
</evidence>
<evidence type="ECO:0000256" key="1">
    <source>
        <dbReference type="ARBA" id="ARBA00004167"/>
    </source>
</evidence>